<reference evidence="4" key="1">
    <citation type="submission" date="2019-08" db="EMBL/GenBank/DDBJ databases">
        <title>Limnoglobus roseus gen. nov., sp. nov., a novel freshwater planctomycete with a giant genome from the family Gemmataceae.</title>
        <authorList>
            <person name="Kulichevskaya I.S."/>
            <person name="Naumoff D.G."/>
            <person name="Miroshnikov K."/>
            <person name="Ivanova A."/>
            <person name="Philippov D.A."/>
            <person name="Hakobyan A."/>
            <person name="Rijpstra I.C."/>
            <person name="Sinninghe Damste J.S."/>
            <person name="Liesack W."/>
            <person name="Dedysh S.N."/>
        </authorList>
    </citation>
    <scope>NUCLEOTIDE SEQUENCE [LARGE SCALE GENOMIC DNA]</scope>
    <source>
        <strain evidence="4">PX52</strain>
    </source>
</reference>
<organism evidence="3 4">
    <name type="scientific">Limnoglobus roseus</name>
    <dbReference type="NCBI Taxonomy" id="2598579"/>
    <lineage>
        <taxon>Bacteria</taxon>
        <taxon>Pseudomonadati</taxon>
        <taxon>Planctomycetota</taxon>
        <taxon>Planctomycetia</taxon>
        <taxon>Gemmatales</taxon>
        <taxon>Gemmataceae</taxon>
        <taxon>Limnoglobus</taxon>
    </lineage>
</organism>
<feature type="transmembrane region" description="Helical" evidence="1">
    <location>
        <begin position="20"/>
        <end position="38"/>
    </location>
</feature>
<dbReference type="Pfam" id="PF07963">
    <property type="entry name" value="N_methyl"/>
    <property type="match status" value="1"/>
</dbReference>
<sequence>MFRTRSDRRTRRRGFTLIELLVVIAIIAILIGLLLPAVQKVRESAARLKCANNLKQLGLALHGYEAVNKNFPPGRAAYPLVVSAQGRILGYIEQDNVGRSLDVNLVPMYNSNPTTYPLTAGNYQASITPVKLFVCPSDPMNGLNPTAFATQPSGAVSTTDVYAGTNYVTCIGSGDGSTDNTGTWWGQYKTSDGMFGQTPVTIAGVIDGLSNTAAFSESTMGTGEPDSTGATPPTSAARQVLTLTGSTVTSDANCAAGGTWSNMRGAKWINGHYADANYNHHLLPNDTRWDCSNASHNPGQAAARSFHTGGVSVLLGDGSVRFVRNTIDAVTWRALATRAGGEVSGDY</sequence>
<dbReference type="OrthoDB" id="258404at2"/>
<evidence type="ECO:0000259" key="2">
    <source>
        <dbReference type="Pfam" id="PF07596"/>
    </source>
</evidence>
<dbReference type="AlphaFoldDB" id="A0A5C1ACZ8"/>
<keyword evidence="1" id="KW-0812">Transmembrane</keyword>
<feature type="domain" description="DUF1559" evidence="2">
    <location>
        <begin position="39"/>
        <end position="329"/>
    </location>
</feature>
<dbReference type="InterPro" id="IPR045584">
    <property type="entry name" value="Pilin-like"/>
</dbReference>
<keyword evidence="4" id="KW-1185">Reference proteome</keyword>
<evidence type="ECO:0000313" key="3">
    <source>
        <dbReference type="EMBL" id="QEL14928.1"/>
    </source>
</evidence>
<dbReference type="PANTHER" id="PTHR30093:SF2">
    <property type="entry name" value="TYPE II SECRETION SYSTEM PROTEIN H"/>
    <property type="match status" value="1"/>
</dbReference>
<dbReference type="NCBIfam" id="TIGR02532">
    <property type="entry name" value="IV_pilin_GFxxxE"/>
    <property type="match status" value="1"/>
</dbReference>
<dbReference type="Proteomes" id="UP000324974">
    <property type="component" value="Chromosome"/>
</dbReference>
<dbReference type="PROSITE" id="PS00409">
    <property type="entry name" value="PROKAR_NTER_METHYL"/>
    <property type="match status" value="1"/>
</dbReference>
<dbReference type="KEGG" id="lrs:PX52LOC_01829"/>
<proteinExistence type="predicted"/>
<dbReference type="InterPro" id="IPR012902">
    <property type="entry name" value="N_methyl_site"/>
</dbReference>
<evidence type="ECO:0000256" key="1">
    <source>
        <dbReference type="SAM" id="Phobius"/>
    </source>
</evidence>
<keyword evidence="1" id="KW-0472">Membrane</keyword>
<gene>
    <name evidence="3" type="ORF">PX52LOC_01829</name>
</gene>
<dbReference type="Gene3D" id="3.30.700.10">
    <property type="entry name" value="Glycoprotein, Type 4 Pilin"/>
    <property type="match status" value="1"/>
</dbReference>
<dbReference type="InterPro" id="IPR011453">
    <property type="entry name" value="DUF1559"/>
</dbReference>
<dbReference type="EMBL" id="CP042425">
    <property type="protein sequence ID" value="QEL14928.1"/>
    <property type="molecule type" value="Genomic_DNA"/>
</dbReference>
<accession>A0A5C1ACZ8</accession>
<dbReference type="PANTHER" id="PTHR30093">
    <property type="entry name" value="GENERAL SECRETION PATHWAY PROTEIN G"/>
    <property type="match status" value="1"/>
</dbReference>
<dbReference type="NCBIfam" id="TIGR04294">
    <property type="entry name" value="pre_pil_HX9DG"/>
    <property type="match status" value="1"/>
</dbReference>
<dbReference type="Pfam" id="PF07596">
    <property type="entry name" value="SBP_bac_10"/>
    <property type="match status" value="1"/>
</dbReference>
<dbReference type="RefSeq" id="WP_149115451.1">
    <property type="nucleotide sequence ID" value="NZ_CP042425.1"/>
</dbReference>
<protein>
    <recommendedName>
        <fullName evidence="2">DUF1559 domain-containing protein</fullName>
    </recommendedName>
</protein>
<keyword evidence="1" id="KW-1133">Transmembrane helix</keyword>
<name>A0A5C1ACZ8_9BACT</name>
<dbReference type="InterPro" id="IPR027558">
    <property type="entry name" value="Pre_pil_HX9DG_C"/>
</dbReference>
<dbReference type="SUPFAM" id="SSF54523">
    <property type="entry name" value="Pili subunits"/>
    <property type="match status" value="1"/>
</dbReference>
<evidence type="ECO:0000313" key="4">
    <source>
        <dbReference type="Proteomes" id="UP000324974"/>
    </source>
</evidence>